<reference evidence="1 2" key="1">
    <citation type="submission" date="2018-06" db="EMBL/GenBank/DDBJ databases">
        <title>Genomic Encyclopedia of Archaeal and Bacterial Type Strains, Phase II (KMG-II): from individual species to whole genera.</title>
        <authorList>
            <person name="Goeker M."/>
        </authorList>
    </citation>
    <scope>NUCLEOTIDE SEQUENCE [LARGE SCALE GENOMIC DNA]</scope>
    <source>
        <strain evidence="1 2">ATCC BAA-1881</strain>
    </source>
</reference>
<gene>
    <name evidence="1" type="ORF">EI42_01776</name>
</gene>
<dbReference type="AlphaFoldDB" id="A0A326UD84"/>
<keyword evidence="2" id="KW-1185">Reference proteome</keyword>
<dbReference type="EMBL" id="QKUF01000004">
    <property type="protein sequence ID" value="PZW32684.1"/>
    <property type="molecule type" value="Genomic_DNA"/>
</dbReference>
<name>A0A326UD84_THEHA</name>
<organism evidence="1 2">
    <name type="scientific">Thermosporothrix hazakensis</name>
    <dbReference type="NCBI Taxonomy" id="644383"/>
    <lineage>
        <taxon>Bacteria</taxon>
        <taxon>Bacillati</taxon>
        <taxon>Chloroflexota</taxon>
        <taxon>Ktedonobacteria</taxon>
        <taxon>Ktedonobacterales</taxon>
        <taxon>Thermosporotrichaceae</taxon>
        <taxon>Thermosporothrix</taxon>
    </lineage>
</organism>
<accession>A0A326UD84</accession>
<comment type="caution">
    <text evidence="1">The sequence shown here is derived from an EMBL/GenBank/DDBJ whole genome shotgun (WGS) entry which is preliminary data.</text>
</comment>
<dbReference type="Proteomes" id="UP000248806">
    <property type="component" value="Unassembled WGS sequence"/>
</dbReference>
<evidence type="ECO:0000313" key="1">
    <source>
        <dbReference type="EMBL" id="PZW32684.1"/>
    </source>
</evidence>
<evidence type="ECO:0000313" key="2">
    <source>
        <dbReference type="Proteomes" id="UP000248806"/>
    </source>
</evidence>
<protein>
    <submittedName>
        <fullName evidence="1">Uncharacterized protein</fullName>
    </submittedName>
</protein>
<proteinExistence type="predicted"/>
<sequence>MSSEWLYNVINDSTPVREFGLYLACADELLDKVSKWGIPGAQIGKQPLAADPPAPAKLVMIVQEVVEPDMHHQERRQGIIVQVPFGFIVAMKDHEVQHLQFIVTYLFGLRLSCLLL</sequence>